<feature type="region of interest" description="Disordered" evidence="1">
    <location>
        <begin position="84"/>
        <end position="112"/>
    </location>
</feature>
<organism evidence="2 3">
    <name type="scientific">Prunus dulcis</name>
    <name type="common">Almond</name>
    <name type="synonym">Amygdalus dulcis</name>
    <dbReference type="NCBI Taxonomy" id="3755"/>
    <lineage>
        <taxon>Eukaryota</taxon>
        <taxon>Viridiplantae</taxon>
        <taxon>Streptophyta</taxon>
        <taxon>Embryophyta</taxon>
        <taxon>Tracheophyta</taxon>
        <taxon>Spermatophyta</taxon>
        <taxon>Magnoliopsida</taxon>
        <taxon>eudicotyledons</taxon>
        <taxon>Gunneridae</taxon>
        <taxon>Pentapetalae</taxon>
        <taxon>rosids</taxon>
        <taxon>fabids</taxon>
        <taxon>Rosales</taxon>
        <taxon>Rosaceae</taxon>
        <taxon>Amygdaloideae</taxon>
        <taxon>Amygdaleae</taxon>
        <taxon>Prunus</taxon>
    </lineage>
</organism>
<protein>
    <submittedName>
        <fullName evidence="2">Uncharacterized protein</fullName>
    </submittedName>
</protein>
<feature type="compositionally biased region" description="Polar residues" evidence="1">
    <location>
        <begin position="98"/>
        <end position="112"/>
    </location>
</feature>
<sequence>MLDSCPKSLRDIRTVGARNADSLNLARKVARVNLVLPRPARVHHHDDTSIVKVLEPPYFSSYSLRHSRNFSGFSLLATNFSPPPPSPHASVLGDTSPKRTGTPPSSHPTNLSRWNHHCWPEIEGIRAVFGQFLTDFSEARLGVSDGQILRSRYAFSSSRGALAAG</sequence>
<comment type="caution">
    <text evidence="2">The sequence shown here is derived from an EMBL/GenBank/DDBJ whole genome shotgun (WGS) entry which is preliminary data.</text>
</comment>
<keyword evidence="3" id="KW-1185">Reference proteome</keyword>
<dbReference type="EMBL" id="JAJFAZ020000007">
    <property type="protein sequence ID" value="KAI5317243.1"/>
    <property type="molecule type" value="Genomic_DNA"/>
</dbReference>
<gene>
    <name evidence="2" type="ORF">L3X38_036950</name>
</gene>
<evidence type="ECO:0000313" key="3">
    <source>
        <dbReference type="Proteomes" id="UP001054821"/>
    </source>
</evidence>
<proteinExistence type="predicted"/>
<evidence type="ECO:0000313" key="2">
    <source>
        <dbReference type="EMBL" id="KAI5317243.1"/>
    </source>
</evidence>
<reference evidence="2 3" key="1">
    <citation type="journal article" date="2022" name="G3 (Bethesda)">
        <title>Whole-genome sequence and methylome profiling of the almond [Prunus dulcis (Mill.) D.A. Webb] cultivar 'Nonpareil'.</title>
        <authorList>
            <person name="D'Amico-Willman K.M."/>
            <person name="Ouma W.Z."/>
            <person name="Meulia T."/>
            <person name="Sideli G.M."/>
            <person name="Gradziel T.M."/>
            <person name="Fresnedo-Ramirez J."/>
        </authorList>
    </citation>
    <scope>NUCLEOTIDE SEQUENCE [LARGE SCALE GENOMIC DNA]</scope>
    <source>
        <strain evidence="2">Clone GOH B32 T37-40</strain>
    </source>
</reference>
<dbReference type="AlphaFoldDB" id="A0AAD4YQU2"/>
<dbReference type="Proteomes" id="UP001054821">
    <property type="component" value="Chromosome 7"/>
</dbReference>
<name>A0AAD4YQU2_PRUDU</name>
<accession>A0AAD4YQU2</accession>
<evidence type="ECO:0000256" key="1">
    <source>
        <dbReference type="SAM" id="MobiDB-lite"/>
    </source>
</evidence>